<evidence type="ECO:0000256" key="3">
    <source>
        <dbReference type="ARBA" id="ARBA00023315"/>
    </source>
</evidence>
<dbReference type="FunFam" id="3.40.630.30:FF:000064">
    <property type="entry name" value="GNAT family acetyltransferase"/>
    <property type="match status" value="1"/>
</dbReference>
<dbReference type="InterPro" id="IPR016181">
    <property type="entry name" value="Acyl_CoA_acyltransferase"/>
</dbReference>
<dbReference type="InterPro" id="IPR000182">
    <property type="entry name" value="GNAT_dom"/>
</dbReference>
<dbReference type="GO" id="GO:0008080">
    <property type="term" value="F:N-acetyltransferase activity"/>
    <property type="evidence" value="ECO:0007669"/>
    <property type="project" value="UniProtKB-ARBA"/>
</dbReference>
<keyword evidence="3" id="KW-0012">Acyltransferase</keyword>
<feature type="domain" description="N-acetyltransferase" evidence="4">
    <location>
        <begin position="1"/>
        <end position="151"/>
    </location>
</feature>
<dbReference type="PANTHER" id="PTHR10545">
    <property type="entry name" value="DIAMINE N-ACETYLTRANSFERASE"/>
    <property type="match status" value="1"/>
</dbReference>
<dbReference type="PANTHER" id="PTHR10545:SF29">
    <property type="entry name" value="GH14572P-RELATED"/>
    <property type="match status" value="1"/>
</dbReference>
<evidence type="ECO:0000256" key="2">
    <source>
        <dbReference type="ARBA" id="ARBA00022679"/>
    </source>
</evidence>
<reference evidence="5" key="1">
    <citation type="journal article" date="2014" name="Int. J. Syst. Evol. Microbiol.">
        <title>Complete genome sequence of Corynebacterium casei LMG S-19264T (=DSM 44701T), isolated from a smear-ripened cheese.</title>
        <authorList>
            <consortium name="US DOE Joint Genome Institute (JGI-PGF)"/>
            <person name="Walter F."/>
            <person name="Albersmeier A."/>
            <person name="Kalinowski J."/>
            <person name="Ruckert C."/>
        </authorList>
    </citation>
    <scope>NUCLEOTIDE SEQUENCE</scope>
    <source>
        <strain evidence="5">JCM 19831</strain>
    </source>
</reference>
<sequence>MIRPVTPADVPAVVAMVYELAEFERELDKCHLTEEQLTAALFGPDPRVFCHVAVSSDDLPIGMALWFLTYSTWEGTHGVYLEDLYVRPAARGTGAGKALVAALAQVCVERGYPRLEWAVLDWNPARQFYDALGAGPKSDWVPYRLAGAPLTALAASLGAATP</sequence>
<organism evidence="5 6">
    <name type="scientific">Dactylosporangium sucinum</name>
    <dbReference type="NCBI Taxonomy" id="1424081"/>
    <lineage>
        <taxon>Bacteria</taxon>
        <taxon>Bacillati</taxon>
        <taxon>Actinomycetota</taxon>
        <taxon>Actinomycetes</taxon>
        <taxon>Micromonosporales</taxon>
        <taxon>Micromonosporaceae</taxon>
        <taxon>Dactylosporangium</taxon>
    </lineage>
</organism>
<evidence type="ECO:0000259" key="4">
    <source>
        <dbReference type="PROSITE" id="PS51186"/>
    </source>
</evidence>
<dbReference type="PROSITE" id="PS51186">
    <property type="entry name" value="GNAT"/>
    <property type="match status" value="1"/>
</dbReference>
<evidence type="ECO:0000313" key="6">
    <source>
        <dbReference type="Proteomes" id="UP000642070"/>
    </source>
</evidence>
<name>A0A917X6T8_9ACTN</name>
<accession>A0A917X6T8</accession>
<dbReference type="SUPFAM" id="SSF55729">
    <property type="entry name" value="Acyl-CoA N-acyltransferases (Nat)"/>
    <property type="match status" value="1"/>
</dbReference>
<reference evidence="5" key="2">
    <citation type="submission" date="2020-09" db="EMBL/GenBank/DDBJ databases">
        <authorList>
            <person name="Sun Q."/>
            <person name="Ohkuma M."/>
        </authorList>
    </citation>
    <scope>NUCLEOTIDE SEQUENCE</scope>
    <source>
        <strain evidence="5">JCM 19831</strain>
    </source>
</reference>
<gene>
    <name evidence="5" type="ORF">GCM10007977_098890</name>
</gene>
<protein>
    <submittedName>
        <fullName evidence="5">Acetyltransferase</fullName>
    </submittedName>
</protein>
<dbReference type="InterPro" id="IPR051016">
    <property type="entry name" value="Diverse_Substrate_AcTransf"/>
</dbReference>
<proteinExistence type="inferred from homology"/>
<dbReference type="Gene3D" id="3.40.630.30">
    <property type="match status" value="1"/>
</dbReference>
<dbReference type="Pfam" id="PF00583">
    <property type="entry name" value="Acetyltransf_1"/>
    <property type="match status" value="1"/>
</dbReference>
<evidence type="ECO:0000256" key="1">
    <source>
        <dbReference type="ARBA" id="ARBA00008694"/>
    </source>
</evidence>
<dbReference type="CDD" id="cd04301">
    <property type="entry name" value="NAT_SF"/>
    <property type="match status" value="1"/>
</dbReference>
<keyword evidence="2" id="KW-0808">Transferase</keyword>
<dbReference type="EMBL" id="BMPI01000087">
    <property type="protein sequence ID" value="GGM81661.1"/>
    <property type="molecule type" value="Genomic_DNA"/>
</dbReference>
<comment type="caution">
    <text evidence="5">The sequence shown here is derived from an EMBL/GenBank/DDBJ whole genome shotgun (WGS) entry which is preliminary data.</text>
</comment>
<dbReference type="AlphaFoldDB" id="A0A917X6T8"/>
<evidence type="ECO:0000313" key="5">
    <source>
        <dbReference type="EMBL" id="GGM81661.1"/>
    </source>
</evidence>
<comment type="similarity">
    <text evidence="1">Belongs to the acetyltransferase family.</text>
</comment>
<keyword evidence="6" id="KW-1185">Reference proteome</keyword>
<dbReference type="Proteomes" id="UP000642070">
    <property type="component" value="Unassembled WGS sequence"/>
</dbReference>